<organism evidence="1 2">
    <name type="scientific">Pistacia integerrima</name>
    <dbReference type="NCBI Taxonomy" id="434235"/>
    <lineage>
        <taxon>Eukaryota</taxon>
        <taxon>Viridiplantae</taxon>
        <taxon>Streptophyta</taxon>
        <taxon>Embryophyta</taxon>
        <taxon>Tracheophyta</taxon>
        <taxon>Spermatophyta</taxon>
        <taxon>Magnoliopsida</taxon>
        <taxon>eudicotyledons</taxon>
        <taxon>Gunneridae</taxon>
        <taxon>Pentapetalae</taxon>
        <taxon>rosids</taxon>
        <taxon>malvids</taxon>
        <taxon>Sapindales</taxon>
        <taxon>Anacardiaceae</taxon>
        <taxon>Pistacia</taxon>
    </lineage>
</organism>
<protein>
    <submittedName>
        <fullName evidence="1">Uncharacterized protein</fullName>
    </submittedName>
</protein>
<evidence type="ECO:0000313" key="1">
    <source>
        <dbReference type="EMBL" id="KAJ0026126.1"/>
    </source>
</evidence>
<proteinExistence type="predicted"/>
<reference evidence="2" key="1">
    <citation type="journal article" date="2023" name="G3 (Bethesda)">
        <title>Genome assembly and association tests identify interacting loci associated with vigor, precocity, and sex in interspecific pistachio rootstocks.</title>
        <authorList>
            <person name="Palmer W."/>
            <person name="Jacygrad E."/>
            <person name="Sagayaradj S."/>
            <person name="Cavanaugh K."/>
            <person name="Han R."/>
            <person name="Bertier L."/>
            <person name="Beede B."/>
            <person name="Kafkas S."/>
            <person name="Golino D."/>
            <person name="Preece J."/>
            <person name="Michelmore R."/>
        </authorList>
    </citation>
    <scope>NUCLEOTIDE SEQUENCE [LARGE SCALE GENOMIC DNA]</scope>
</reference>
<accession>A0ACC0XXA2</accession>
<sequence>MEVQWLNLAFVFFILFVSKFFLQKYANPKNLPPSPPALPFIGHLYMLKQPLHRTLYQLSEKYGHILFLQFGTRKVLVISSPYAVEECFTENDIIFANRPRTLAGKHLNYNYATIGFASYGDHWRNLRRLTTLELFSTSRLAMLSNIRLEEVQLMIKQLFQDSHNKEVKVELSSKLMEVSFNIMLRMIAGKRYYGKDIIDEEATQFREIMKGFVELSGRANLIDFLPVLKWVDCQGVEKRMIRLMEKLNKFAQFLVHEHRRKRKDTSLHLEGSSIGSISKDERKMTMIDVMLSLQDKEPELYTDVNIKGVILAMLIAGTETSSTTMEWAMSLLIKSPEAMRIAVSEIEANVGFDHLLNEQDLSKLDYLQNMINETLRLYPPVPLLLPHESTHDCRVCGYDIPKDTMLLVNLWTMQRDPKLWVNAEKFMPERFESGEGQGYKLIPFGAGRRACPGAVLGRRVVGLAVGALLQSCEWKRVGIEEMNMAEGTGLTMPRAHPLEVLCKPRQKLIKLLKALVLLVSSPSAVEECFTKSDIIFANRPRLLAGKYLTYDYTTMVAAPYGHHWRTLRRLAALEFFSTSRLNMFLGIRQDEIIYLVKMLYQSCGQSFTEVEIKSKLFVLSFNIIMRMVSGKRYLGIEIDESEEAKRLREIVRDIFENLIDEHRNKRNCSGGERRADTIIDSMLSLQESQPEYYSDEIIKGMIMTLLLAGTDTSAATKEWAMSLLLNHPVVLKKARAELDNLVGHDRLVEEPDLAKLHYLQCIINETLRLFPAAPLLVPHESSDFCTIGGYDVPPSTMLFVNAWAIHRDPNVWEDPTSFKPERFEGLEGVSEAYNFIPFGQGRRSCPGTGLANRVMGLTLATLIQCFEWERISEEEVDLTEGTGITMPKAKPLQAMFKARESMFNVLSKL</sequence>
<name>A0ACC0XXA2_9ROSI</name>
<keyword evidence="2" id="KW-1185">Reference proteome</keyword>
<gene>
    <name evidence="1" type="ORF">Pint_08700</name>
</gene>
<dbReference type="EMBL" id="CM047745">
    <property type="protein sequence ID" value="KAJ0026126.1"/>
    <property type="molecule type" value="Genomic_DNA"/>
</dbReference>
<evidence type="ECO:0000313" key="2">
    <source>
        <dbReference type="Proteomes" id="UP001163603"/>
    </source>
</evidence>
<dbReference type="Proteomes" id="UP001163603">
    <property type="component" value="Chromosome 10"/>
</dbReference>
<comment type="caution">
    <text evidence="1">The sequence shown here is derived from an EMBL/GenBank/DDBJ whole genome shotgun (WGS) entry which is preliminary data.</text>
</comment>